<evidence type="ECO:0000313" key="4">
    <source>
        <dbReference type="Proteomes" id="UP001595850"/>
    </source>
</evidence>
<proteinExistence type="predicted"/>
<feature type="domain" description="DUF7825" evidence="2">
    <location>
        <begin position="660"/>
        <end position="778"/>
    </location>
</feature>
<evidence type="ECO:0000259" key="1">
    <source>
        <dbReference type="Pfam" id="PF25148"/>
    </source>
</evidence>
<keyword evidence="4" id="KW-1185">Reference proteome</keyword>
<organism evidence="3 4">
    <name type="scientific">Planomonospora corallina</name>
    <dbReference type="NCBI Taxonomy" id="1806052"/>
    <lineage>
        <taxon>Bacteria</taxon>
        <taxon>Bacillati</taxon>
        <taxon>Actinomycetota</taxon>
        <taxon>Actinomycetes</taxon>
        <taxon>Streptosporangiales</taxon>
        <taxon>Streptosporangiaceae</taxon>
        <taxon>Planomonospora</taxon>
    </lineage>
</organism>
<feature type="domain" description="DUF7824" evidence="1">
    <location>
        <begin position="508"/>
        <end position="592"/>
    </location>
</feature>
<protein>
    <submittedName>
        <fullName evidence="3">DUF6493 family protein</fullName>
    </submittedName>
</protein>
<dbReference type="InterPro" id="IPR056726">
    <property type="entry name" value="DUF7824"/>
</dbReference>
<evidence type="ECO:0000259" key="2">
    <source>
        <dbReference type="Pfam" id="PF25149"/>
    </source>
</evidence>
<dbReference type="Proteomes" id="UP001595850">
    <property type="component" value="Unassembled WGS sequence"/>
</dbReference>
<dbReference type="Pfam" id="PF25149">
    <property type="entry name" value="DUF7825"/>
    <property type="match status" value="1"/>
</dbReference>
<gene>
    <name evidence="3" type="ORF">ACFOWE_12285</name>
</gene>
<dbReference type="RefSeq" id="WP_377287397.1">
    <property type="nucleotide sequence ID" value="NZ_JBHSBM010000016.1"/>
</dbReference>
<comment type="caution">
    <text evidence="3">The sequence shown here is derived from an EMBL/GenBank/DDBJ whole genome shotgun (WGS) entry which is preliminary data.</text>
</comment>
<dbReference type="InterPro" id="IPR056727">
    <property type="entry name" value="DUF7825"/>
</dbReference>
<evidence type="ECO:0000313" key="3">
    <source>
        <dbReference type="EMBL" id="MFC4059080.1"/>
    </source>
</evidence>
<dbReference type="EMBL" id="JBHSBM010000016">
    <property type="protein sequence ID" value="MFC4059080.1"/>
    <property type="molecule type" value="Genomic_DNA"/>
</dbReference>
<sequence>MNVWDDLVKHIQAGDTGGTVAFVTGLGARERRVVAGELPGYLAARARQTGGWWEWHDELSPLLMAGTACLSGAAAVAGWLFRREFRWRTVHRRETEYVLDLLRARPEAWQADVARRMAGRLRLPDLRHWPVVAALVRDLGLEPPGDDVFMAGWLLTIHEHNVDEVAADPLFPHLAPRIFTTGALRQTLTFFRVGALGLLTDRGALDRAAVIDGALGRLLGDGPSALPELVRLHERLDPDLDETAARAVDYVRLLPAAPLVAAEAALERLRRLEAAGRLSPGLFGEAVEALAFRPEKKLLRATVSWIGEAVARAPEHTDTGLCALAALLTQDALAVQERAVRLAARLAGQAGETGREAIRDAAAGLPAELREKISAAYGRVAAEAPPEPPALVAAAVPAPPPPIASPGELAGEIASVRWDIRPERFERILAGLVEQAHREPDALRAELRSWWHPFEPAAFGYREYADGYDRSHMLLCRTALAFASPQDSRTLSALIAGSPRRSGREEPPAPGRVYRRRAHELIACFEAGETYPVLLATPTSGTGHVDPEALLERLRRLEEAGARALPADLCQALLRLPRSTGPEVARAAETISEAGRRVAAWLDGGGLPDPVVTCEVVTYRTRWATHWACVPQAAMSPPLPGLPEPVADLCTRDPARETGLSHDLAWWPAVMPSHREVVAAHLLQELPVFMEENGADQAGALIRLAHGDGPVGTATAHALVCGMGHRDPAERACAVEALLTLAARDQAPAAELAEAVTELVRTGVVKLNRVTEALGDAARAGAHAAVWTVIAGALPGLLPGPGERPRAGLADLLAAGAGAG</sequence>
<reference evidence="4" key="1">
    <citation type="journal article" date="2019" name="Int. J. Syst. Evol. Microbiol.">
        <title>The Global Catalogue of Microorganisms (GCM) 10K type strain sequencing project: providing services to taxonomists for standard genome sequencing and annotation.</title>
        <authorList>
            <consortium name="The Broad Institute Genomics Platform"/>
            <consortium name="The Broad Institute Genome Sequencing Center for Infectious Disease"/>
            <person name="Wu L."/>
            <person name="Ma J."/>
        </authorList>
    </citation>
    <scope>NUCLEOTIDE SEQUENCE [LARGE SCALE GENOMIC DNA]</scope>
    <source>
        <strain evidence="4">TBRC 4489</strain>
    </source>
</reference>
<name>A0ABV8I7U7_9ACTN</name>
<feature type="non-terminal residue" evidence="3">
    <location>
        <position position="820"/>
    </location>
</feature>
<dbReference type="Pfam" id="PF25148">
    <property type="entry name" value="DUF7824"/>
    <property type="match status" value="1"/>
</dbReference>
<accession>A0ABV8I7U7</accession>